<dbReference type="InterPro" id="IPR001128">
    <property type="entry name" value="Cyt_P450"/>
</dbReference>
<sequence length="294" mass="34266">MIPIFNECSKICTKILDQYEMHGTAVPIKDVITRLTLDMTSKCAFGYNFHVQNNTSSPFFHYAKKFSEFDLRSPEVAVERNDFFQILLDILVRDGDRIEESHLQSGRKGLTKGEIMGQAFMFVLAGFETTPAVLHLVLYMLAANDDIQRRCRDEIQRICGDEEKITYEMLNEMNYVEQCITETLRMYPPVVRTNRLCTKDITIKGIKIKKGCVFSIPIRAIHYCEEFYPDPKAFDPDRWSMRNRLNRDPLTYVPFGYGPRNCIGMRVAQMQMKTALAHILRRYEMQPQKILVML</sequence>
<evidence type="ECO:0000313" key="13">
    <source>
        <dbReference type="WBParaSite" id="ACOC_0001131301-mRNA-1"/>
    </source>
</evidence>
<dbReference type="InterPro" id="IPR050705">
    <property type="entry name" value="Cytochrome_P450_3A"/>
</dbReference>
<evidence type="ECO:0000256" key="2">
    <source>
        <dbReference type="ARBA" id="ARBA00022617"/>
    </source>
</evidence>
<dbReference type="InterPro" id="IPR002401">
    <property type="entry name" value="Cyt_P450_E_grp-I"/>
</dbReference>
<comment type="similarity">
    <text evidence="1 9">Belongs to the cytochrome P450 family.</text>
</comment>
<dbReference type="GO" id="GO:0016705">
    <property type="term" value="F:oxidoreductase activity, acting on paired donors, with incorporation or reduction of molecular oxygen"/>
    <property type="evidence" value="ECO:0007669"/>
    <property type="project" value="InterPro"/>
</dbReference>
<evidence type="ECO:0000313" key="11">
    <source>
        <dbReference type="EMBL" id="VDM62899.1"/>
    </source>
</evidence>
<evidence type="ECO:0000256" key="9">
    <source>
        <dbReference type="RuleBase" id="RU000461"/>
    </source>
</evidence>
<keyword evidence="3 8" id="KW-0479">Metal-binding</keyword>
<accession>A0A0R3PY54</accession>
<dbReference type="Gene3D" id="1.10.630.10">
    <property type="entry name" value="Cytochrome P450"/>
    <property type="match status" value="2"/>
</dbReference>
<keyword evidence="10" id="KW-0472">Membrane</keyword>
<keyword evidence="12" id="KW-1185">Reference proteome</keyword>
<evidence type="ECO:0000256" key="7">
    <source>
        <dbReference type="ARBA" id="ARBA00043906"/>
    </source>
</evidence>
<dbReference type="OMA" id="RIESHNI"/>
<dbReference type="PROSITE" id="PS00086">
    <property type="entry name" value="CYTOCHROME_P450"/>
    <property type="match status" value="1"/>
</dbReference>
<keyword evidence="10" id="KW-0812">Transmembrane</keyword>
<dbReference type="Proteomes" id="UP000267027">
    <property type="component" value="Unassembled WGS sequence"/>
</dbReference>
<organism evidence="13">
    <name type="scientific">Angiostrongylus costaricensis</name>
    <name type="common">Nematode worm</name>
    <dbReference type="NCBI Taxonomy" id="334426"/>
    <lineage>
        <taxon>Eukaryota</taxon>
        <taxon>Metazoa</taxon>
        <taxon>Ecdysozoa</taxon>
        <taxon>Nematoda</taxon>
        <taxon>Chromadorea</taxon>
        <taxon>Rhabditida</taxon>
        <taxon>Rhabditina</taxon>
        <taxon>Rhabditomorpha</taxon>
        <taxon>Strongyloidea</taxon>
        <taxon>Metastrongylidae</taxon>
        <taxon>Angiostrongylus</taxon>
    </lineage>
</organism>
<keyword evidence="5 8" id="KW-0408">Iron</keyword>
<dbReference type="GO" id="GO:0008395">
    <property type="term" value="F:steroid hydroxylase activity"/>
    <property type="evidence" value="ECO:0007669"/>
    <property type="project" value="TreeGrafter"/>
</dbReference>
<feature type="transmembrane region" description="Helical" evidence="10">
    <location>
        <begin position="119"/>
        <end position="142"/>
    </location>
</feature>
<dbReference type="EMBL" id="UYYA01004662">
    <property type="protein sequence ID" value="VDM62899.1"/>
    <property type="molecule type" value="Genomic_DNA"/>
</dbReference>
<keyword evidence="4 9" id="KW-0560">Oxidoreductase</keyword>
<dbReference type="PANTHER" id="PTHR24302">
    <property type="entry name" value="CYTOCHROME P450 FAMILY 3"/>
    <property type="match status" value="1"/>
</dbReference>
<dbReference type="Pfam" id="PF00067">
    <property type="entry name" value="p450"/>
    <property type="match status" value="1"/>
</dbReference>
<evidence type="ECO:0000256" key="5">
    <source>
        <dbReference type="ARBA" id="ARBA00023004"/>
    </source>
</evidence>
<dbReference type="InterPro" id="IPR036396">
    <property type="entry name" value="Cyt_P450_sf"/>
</dbReference>
<comment type="cofactor">
    <cofactor evidence="8">
        <name>heme</name>
        <dbReference type="ChEBI" id="CHEBI:30413"/>
    </cofactor>
</comment>
<evidence type="ECO:0000256" key="3">
    <source>
        <dbReference type="ARBA" id="ARBA00022723"/>
    </source>
</evidence>
<name>A0A0R3PY54_ANGCS</name>
<dbReference type="PRINTS" id="PR00385">
    <property type="entry name" value="P450"/>
</dbReference>
<evidence type="ECO:0000256" key="6">
    <source>
        <dbReference type="ARBA" id="ARBA00023033"/>
    </source>
</evidence>
<dbReference type="InterPro" id="IPR017972">
    <property type="entry name" value="Cyt_P450_CS"/>
</dbReference>
<reference evidence="13" key="1">
    <citation type="submission" date="2017-02" db="UniProtKB">
        <authorList>
            <consortium name="WormBaseParasite"/>
        </authorList>
    </citation>
    <scope>IDENTIFICATION</scope>
</reference>
<dbReference type="GO" id="GO:0005506">
    <property type="term" value="F:iron ion binding"/>
    <property type="evidence" value="ECO:0007669"/>
    <property type="project" value="InterPro"/>
</dbReference>
<dbReference type="PRINTS" id="PR00463">
    <property type="entry name" value="EP450I"/>
</dbReference>
<evidence type="ECO:0000256" key="10">
    <source>
        <dbReference type="SAM" id="Phobius"/>
    </source>
</evidence>
<protein>
    <submittedName>
        <fullName evidence="13">Cytochrome P450</fullName>
    </submittedName>
</protein>
<keyword evidence="10" id="KW-1133">Transmembrane helix</keyword>
<evidence type="ECO:0000313" key="12">
    <source>
        <dbReference type="Proteomes" id="UP000267027"/>
    </source>
</evidence>
<evidence type="ECO:0000256" key="1">
    <source>
        <dbReference type="ARBA" id="ARBA00010617"/>
    </source>
</evidence>
<evidence type="ECO:0000256" key="4">
    <source>
        <dbReference type="ARBA" id="ARBA00023002"/>
    </source>
</evidence>
<proteinExistence type="inferred from homology"/>
<gene>
    <name evidence="11" type="ORF">ACOC_LOCUS11314</name>
</gene>
<dbReference type="SUPFAM" id="SSF48264">
    <property type="entry name" value="Cytochrome P450"/>
    <property type="match status" value="1"/>
</dbReference>
<keyword evidence="2 8" id="KW-0349">Heme</keyword>
<dbReference type="WBParaSite" id="ACOC_0001131301-mRNA-1">
    <property type="protein sequence ID" value="ACOC_0001131301-mRNA-1"/>
    <property type="gene ID" value="ACOC_0001131301"/>
</dbReference>
<reference evidence="11 12" key="2">
    <citation type="submission" date="2018-11" db="EMBL/GenBank/DDBJ databases">
        <authorList>
            <consortium name="Pathogen Informatics"/>
        </authorList>
    </citation>
    <scope>NUCLEOTIDE SEQUENCE [LARGE SCALE GENOMIC DNA]</scope>
    <source>
        <strain evidence="11 12">Costa Rica</strain>
    </source>
</reference>
<dbReference type="AlphaFoldDB" id="A0A0R3PY54"/>
<evidence type="ECO:0000256" key="8">
    <source>
        <dbReference type="PIRSR" id="PIRSR602401-1"/>
    </source>
</evidence>
<dbReference type="PANTHER" id="PTHR24302:SF15">
    <property type="entry name" value="FATTY-ACID PEROXYGENASE"/>
    <property type="match status" value="1"/>
</dbReference>
<dbReference type="GO" id="GO:0020037">
    <property type="term" value="F:heme binding"/>
    <property type="evidence" value="ECO:0007669"/>
    <property type="project" value="InterPro"/>
</dbReference>
<keyword evidence="6 9" id="KW-0503">Monooxygenase</keyword>
<comment type="function">
    <text evidence="7">Cytochromes P450 are a group of heme-thiolate monooxygenases. They oxidize a variety of structurally unrelated compounds, including steroids, fatty acids, and xenobiotics.</text>
</comment>
<dbReference type="STRING" id="334426.A0A0R3PY54"/>
<feature type="binding site" description="axial binding residue" evidence="8">
    <location>
        <position position="262"/>
    </location>
    <ligand>
        <name>heme</name>
        <dbReference type="ChEBI" id="CHEBI:30413"/>
    </ligand>
    <ligandPart>
        <name>Fe</name>
        <dbReference type="ChEBI" id="CHEBI:18248"/>
    </ligandPart>
</feature>
<dbReference type="OrthoDB" id="2789670at2759"/>